<evidence type="ECO:0000313" key="3">
    <source>
        <dbReference type="Proteomes" id="UP000567293"/>
    </source>
</evidence>
<dbReference type="EMBL" id="JACDQQ010002826">
    <property type="protein sequence ID" value="MBA0089080.1"/>
    <property type="molecule type" value="Genomic_DNA"/>
</dbReference>
<gene>
    <name evidence="2" type="ORF">HRJ53_29165</name>
</gene>
<feature type="region of interest" description="Disordered" evidence="1">
    <location>
        <begin position="196"/>
        <end position="217"/>
    </location>
</feature>
<proteinExistence type="predicted"/>
<sequence length="333" mass="36872">MPPPFRVSTDLVVAPVTVFDRNGSYVSGIQPEQFHLFDNDKEQNIQVDIAYQPISIVIAIQANSHVGSILPQVQRVGNLISPLVIGDQGEAAVIAYDSRIRTLQEFTSDPEKITKAVKSIYPGSTANRMIDAVVDASRMLDSRPKNRRRILLLIGETRDLSSESRARETLIGLQLANIVFYSVDMSRFLGVLTAPPVQPRPEQQPAASRPLPGGVPSTPTTVAQTYGLDGGRAEFVPLMIELFKDAKAIFKDNPAELFTKGTGGREFSFYRQRGLEEAIQHIGEELHSQYLISYNPNNKEEGGFHQIQVVVAGRRDVGRVQTRPGYWLAAKFN</sequence>
<accession>A0A7V8NXQ8</accession>
<evidence type="ECO:0000313" key="2">
    <source>
        <dbReference type="EMBL" id="MBA0089080.1"/>
    </source>
</evidence>
<dbReference type="NCBIfam" id="TIGR03436">
    <property type="entry name" value="acidobact_VWFA"/>
    <property type="match status" value="1"/>
</dbReference>
<organism evidence="2 3">
    <name type="scientific">Candidatus Acidiferrum panamense</name>
    <dbReference type="NCBI Taxonomy" id="2741543"/>
    <lineage>
        <taxon>Bacteria</taxon>
        <taxon>Pseudomonadati</taxon>
        <taxon>Acidobacteriota</taxon>
        <taxon>Terriglobia</taxon>
        <taxon>Candidatus Acidiferrales</taxon>
        <taxon>Candidatus Acidiferrum</taxon>
    </lineage>
</organism>
<dbReference type="Gene3D" id="3.40.50.410">
    <property type="entry name" value="von Willebrand factor, type A domain"/>
    <property type="match status" value="1"/>
</dbReference>
<evidence type="ECO:0000256" key="1">
    <source>
        <dbReference type="SAM" id="MobiDB-lite"/>
    </source>
</evidence>
<dbReference type="InterPro" id="IPR017802">
    <property type="entry name" value="VWFA-rel_acidobac-type"/>
</dbReference>
<keyword evidence="3" id="KW-1185">Reference proteome</keyword>
<dbReference type="InterPro" id="IPR036465">
    <property type="entry name" value="vWFA_dom_sf"/>
</dbReference>
<protein>
    <submittedName>
        <fullName evidence="2">VWA domain-containing protein</fullName>
    </submittedName>
</protein>
<comment type="caution">
    <text evidence="2">The sequence shown here is derived from an EMBL/GenBank/DDBJ whole genome shotgun (WGS) entry which is preliminary data.</text>
</comment>
<dbReference type="Proteomes" id="UP000567293">
    <property type="component" value="Unassembled WGS sequence"/>
</dbReference>
<dbReference type="AlphaFoldDB" id="A0A7V8NXQ8"/>
<name>A0A7V8NXQ8_9BACT</name>
<reference evidence="2" key="1">
    <citation type="submission" date="2020-06" db="EMBL/GenBank/DDBJ databases">
        <title>Legume-microbial interactions unlock mineral nutrients during tropical forest succession.</title>
        <authorList>
            <person name="Epihov D.Z."/>
        </authorList>
    </citation>
    <scope>NUCLEOTIDE SEQUENCE [LARGE SCALE GENOMIC DNA]</scope>
    <source>
        <strain evidence="2">Pan2503</strain>
    </source>
</reference>
<dbReference type="SUPFAM" id="SSF53300">
    <property type="entry name" value="vWA-like"/>
    <property type="match status" value="1"/>
</dbReference>